<name>A0A2S3HVA5_9POAL</name>
<accession>A0A2S3HVA5</accession>
<keyword evidence="3 6" id="KW-0812">Transmembrane</keyword>
<dbReference type="InterPro" id="IPR000620">
    <property type="entry name" value="EamA_dom"/>
</dbReference>
<evidence type="ECO:0000256" key="4">
    <source>
        <dbReference type="ARBA" id="ARBA00022989"/>
    </source>
</evidence>
<evidence type="ECO:0000313" key="8">
    <source>
        <dbReference type="EMBL" id="PAN30526.1"/>
    </source>
</evidence>
<evidence type="ECO:0000256" key="5">
    <source>
        <dbReference type="ARBA" id="ARBA00023136"/>
    </source>
</evidence>
<reference evidence="8" key="1">
    <citation type="submission" date="2018-04" db="EMBL/GenBank/DDBJ databases">
        <title>WGS assembly of Panicum hallii.</title>
        <authorList>
            <person name="Lovell J."/>
            <person name="Jenkins J."/>
            <person name="Lowry D."/>
            <person name="Mamidi S."/>
            <person name="Sreedasyam A."/>
            <person name="Weng X."/>
            <person name="Barry K."/>
            <person name="Bonette J."/>
            <person name="Campitelli B."/>
            <person name="Daum C."/>
            <person name="Gordon S."/>
            <person name="Gould B."/>
            <person name="Lipzen A."/>
            <person name="Macqueen A."/>
            <person name="Palacio-Mejia J."/>
            <person name="Plott C."/>
            <person name="Shakirov E."/>
            <person name="Shu S."/>
            <person name="Yoshinaga Y."/>
            <person name="Zane M."/>
            <person name="Rokhsar D."/>
            <person name="Grimwood J."/>
            <person name="Schmutz J."/>
            <person name="Juenger T."/>
        </authorList>
    </citation>
    <scope>NUCLEOTIDE SEQUENCE [LARGE SCALE GENOMIC DNA]</scope>
    <source>
        <strain evidence="8">FIL2</strain>
    </source>
</reference>
<feature type="transmembrane region" description="Helical" evidence="6">
    <location>
        <begin position="283"/>
        <end position="302"/>
    </location>
</feature>
<dbReference type="PANTHER" id="PTHR31218">
    <property type="entry name" value="WAT1-RELATED PROTEIN"/>
    <property type="match status" value="1"/>
</dbReference>
<protein>
    <recommendedName>
        <fullName evidence="6">WAT1-related protein</fullName>
    </recommendedName>
</protein>
<dbReference type="GO" id="GO:0022857">
    <property type="term" value="F:transmembrane transporter activity"/>
    <property type="evidence" value="ECO:0007669"/>
    <property type="project" value="InterPro"/>
</dbReference>
<evidence type="ECO:0000256" key="2">
    <source>
        <dbReference type="ARBA" id="ARBA00007635"/>
    </source>
</evidence>
<feature type="transmembrane region" description="Helical" evidence="6">
    <location>
        <begin position="77"/>
        <end position="97"/>
    </location>
</feature>
<feature type="transmembrane region" description="Helical" evidence="6">
    <location>
        <begin position="225"/>
        <end position="245"/>
    </location>
</feature>
<sequence length="324" mass="35460">MMATRAAFVVALILRSIYGGMPIVAKGAFDEGMSISVFVLYRHATAILILVPVAFVLERISGSINIYSIGLSYASATSSSAISNVLPVVAFFLAVLLRIESLNMKRFQGIVKVTGIVFCFAGVIVLAFYQGPEIKSFNHHHLLHNTSNSHDTITVQPVRTWLLGIFLMTLGTIFWALWTVLQGPMLDAYPSKLLNTTLQIVFATIQCFFIALVVERDFSRWKLKLDISLIAVLYSGILVSGVGYYMQVWVIDKSGPVFLAMTMPITLLVTIVLSSFLGEAITLGSILGGAVMVGGLYCVLWAKRTEQIDVSKEQNAAPVQARQV</sequence>
<dbReference type="EMBL" id="CM008050">
    <property type="protein sequence ID" value="PAN30526.1"/>
    <property type="molecule type" value="Genomic_DNA"/>
</dbReference>
<dbReference type="AlphaFoldDB" id="A0A2S3HVA5"/>
<feature type="domain" description="EamA" evidence="7">
    <location>
        <begin position="163"/>
        <end position="300"/>
    </location>
</feature>
<proteinExistence type="inferred from homology"/>
<organism evidence="8">
    <name type="scientific">Panicum hallii</name>
    <dbReference type="NCBI Taxonomy" id="206008"/>
    <lineage>
        <taxon>Eukaryota</taxon>
        <taxon>Viridiplantae</taxon>
        <taxon>Streptophyta</taxon>
        <taxon>Embryophyta</taxon>
        <taxon>Tracheophyta</taxon>
        <taxon>Spermatophyta</taxon>
        <taxon>Magnoliopsida</taxon>
        <taxon>Liliopsida</taxon>
        <taxon>Poales</taxon>
        <taxon>Poaceae</taxon>
        <taxon>PACMAD clade</taxon>
        <taxon>Panicoideae</taxon>
        <taxon>Panicodae</taxon>
        <taxon>Paniceae</taxon>
        <taxon>Panicinae</taxon>
        <taxon>Panicum</taxon>
        <taxon>Panicum sect. Panicum</taxon>
    </lineage>
</organism>
<dbReference type="GO" id="GO:0016020">
    <property type="term" value="C:membrane"/>
    <property type="evidence" value="ECO:0007669"/>
    <property type="project" value="UniProtKB-SubCell"/>
</dbReference>
<feature type="transmembrane region" description="Helical" evidence="6">
    <location>
        <begin position="109"/>
        <end position="129"/>
    </location>
</feature>
<feature type="transmembrane region" description="Helical" evidence="6">
    <location>
        <begin position="37"/>
        <end position="57"/>
    </location>
</feature>
<comment type="similarity">
    <text evidence="2 6">Belongs to the drug/metabolite transporter (DMT) superfamily. Plant drug/metabolite exporter (P-DME) (TC 2.A.7.4) family.</text>
</comment>
<evidence type="ECO:0000256" key="6">
    <source>
        <dbReference type="RuleBase" id="RU363077"/>
    </source>
</evidence>
<dbReference type="Proteomes" id="UP000243499">
    <property type="component" value="Chromosome 5"/>
</dbReference>
<keyword evidence="4 6" id="KW-1133">Transmembrane helix</keyword>
<dbReference type="Pfam" id="PF00892">
    <property type="entry name" value="EamA"/>
    <property type="match status" value="1"/>
</dbReference>
<gene>
    <name evidence="8" type="ORF">PAHAL_5G290200</name>
</gene>
<feature type="transmembrane region" description="Helical" evidence="6">
    <location>
        <begin position="161"/>
        <end position="181"/>
    </location>
</feature>
<keyword evidence="5 6" id="KW-0472">Membrane</keyword>
<evidence type="ECO:0000256" key="3">
    <source>
        <dbReference type="ARBA" id="ARBA00022692"/>
    </source>
</evidence>
<evidence type="ECO:0000259" key="7">
    <source>
        <dbReference type="Pfam" id="PF00892"/>
    </source>
</evidence>
<feature type="transmembrane region" description="Helical" evidence="6">
    <location>
        <begin position="6"/>
        <end position="25"/>
    </location>
</feature>
<comment type="subcellular location">
    <subcellularLocation>
        <location evidence="1 6">Membrane</location>
        <topology evidence="1 6">Multi-pass membrane protein</topology>
    </subcellularLocation>
</comment>
<feature type="transmembrane region" description="Helical" evidence="6">
    <location>
        <begin position="193"/>
        <end position="213"/>
    </location>
</feature>
<dbReference type="InterPro" id="IPR030184">
    <property type="entry name" value="WAT1-related"/>
</dbReference>
<evidence type="ECO:0000256" key="1">
    <source>
        <dbReference type="ARBA" id="ARBA00004141"/>
    </source>
</evidence>
<dbReference type="Gramene" id="PAN30526">
    <property type="protein sequence ID" value="PAN30526"/>
    <property type="gene ID" value="PAHAL_5G290200"/>
</dbReference>